<evidence type="ECO:0000313" key="9">
    <source>
        <dbReference type="Proteomes" id="UP000660262"/>
    </source>
</evidence>
<evidence type="ECO:0000256" key="4">
    <source>
        <dbReference type="ARBA" id="ARBA00023163"/>
    </source>
</evidence>
<dbReference type="Pfam" id="PF00575">
    <property type="entry name" value="S1"/>
    <property type="match status" value="1"/>
</dbReference>
<dbReference type="PANTHER" id="PTHR12709">
    <property type="entry name" value="DNA-DIRECTED RNA POLYMERASE II, III"/>
    <property type="match status" value="1"/>
</dbReference>
<dbReference type="FunFam" id="3.30.1490.120:FF:000001">
    <property type="entry name" value="DNA-directed RNA polymerase II subunit RPB7"/>
    <property type="match status" value="1"/>
</dbReference>
<dbReference type="InterPro" id="IPR036898">
    <property type="entry name" value="RNA_pol_Rpb7-like_N_sf"/>
</dbReference>
<evidence type="ECO:0000256" key="5">
    <source>
        <dbReference type="ARBA" id="ARBA00023242"/>
    </source>
</evidence>
<dbReference type="Pfam" id="PF03876">
    <property type="entry name" value="SHS2_Rpb7-N"/>
    <property type="match status" value="1"/>
</dbReference>
<dbReference type="PANTHER" id="PTHR12709:SF4">
    <property type="entry name" value="DNA-DIRECTED RNA POLYMERASE II SUBUNIT RPB7"/>
    <property type="match status" value="1"/>
</dbReference>
<keyword evidence="5" id="KW-0539">Nucleus</keyword>
<comment type="caution">
    <text evidence="8">The sequence shown here is derived from an EMBL/GenBank/DDBJ whole genome shotgun (WGS) entry which is preliminary data.</text>
</comment>
<dbReference type="InterPro" id="IPR003029">
    <property type="entry name" value="S1_domain"/>
</dbReference>
<protein>
    <recommendedName>
        <fullName evidence="10">DNA-directed RNA polymerase II subunit RPB7</fullName>
    </recommendedName>
</protein>
<feature type="domain" description="RNA polymerase Rpb7-like N-terminal" evidence="7">
    <location>
        <begin position="9"/>
        <end position="64"/>
    </location>
</feature>
<dbReference type="GO" id="GO:0003697">
    <property type="term" value="F:single-stranded DNA binding"/>
    <property type="evidence" value="ECO:0007669"/>
    <property type="project" value="TreeGrafter"/>
</dbReference>
<reference evidence="8" key="1">
    <citation type="submission" date="2020-10" db="EMBL/GenBank/DDBJ databases">
        <title>Unveiling of a novel bifunctional photoreceptor, Dualchrome1, isolated from a cosmopolitan green alga.</title>
        <authorList>
            <person name="Suzuki S."/>
            <person name="Kawachi M."/>
        </authorList>
    </citation>
    <scope>NUCLEOTIDE SEQUENCE</scope>
    <source>
        <strain evidence="8">NIES 2893</strain>
    </source>
</reference>
<dbReference type="InterPro" id="IPR012340">
    <property type="entry name" value="NA-bd_OB-fold"/>
</dbReference>
<proteinExistence type="inferred from homology"/>
<keyword evidence="3" id="KW-0240">DNA-directed RNA polymerase</keyword>
<dbReference type="GO" id="GO:0003727">
    <property type="term" value="F:single-stranded RNA binding"/>
    <property type="evidence" value="ECO:0007669"/>
    <property type="project" value="TreeGrafter"/>
</dbReference>
<sequence>MWFVKEIERTIVMRPRTFGPKLHEAMSAQLCEEVEGTCDRNLGWIIAVVKIDEGGQGTIMDGTGAAQFQVKFSAIVYRPFPGEVVDAVVTSVNKLGFFAEAGPLLIFVSSKTFPATETFTFQSVGEPCWVSEETENYRIKVNSEVRVRIVGLKWEPGSTNCIGSMREDFLGAFE</sequence>
<dbReference type="OrthoDB" id="1162399at2759"/>
<dbReference type="GO" id="GO:0031369">
    <property type="term" value="F:translation initiation factor binding"/>
    <property type="evidence" value="ECO:0007669"/>
    <property type="project" value="TreeGrafter"/>
</dbReference>
<keyword evidence="9" id="KW-1185">Reference proteome</keyword>
<evidence type="ECO:0000256" key="1">
    <source>
        <dbReference type="ARBA" id="ARBA00004123"/>
    </source>
</evidence>
<dbReference type="GO" id="GO:0000932">
    <property type="term" value="C:P-body"/>
    <property type="evidence" value="ECO:0007669"/>
    <property type="project" value="TreeGrafter"/>
</dbReference>
<dbReference type="AlphaFoldDB" id="A0A830HGG9"/>
<dbReference type="SUPFAM" id="SSF88798">
    <property type="entry name" value="N-terminal, heterodimerisation domain of RBP7 (RpoE)"/>
    <property type="match status" value="1"/>
</dbReference>
<dbReference type="GO" id="GO:0045948">
    <property type="term" value="P:positive regulation of translational initiation"/>
    <property type="evidence" value="ECO:0007669"/>
    <property type="project" value="TreeGrafter"/>
</dbReference>
<dbReference type="GO" id="GO:0005665">
    <property type="term" value="C:RNA polymerase II, core complex"/>
    <property type="evidence" value="ECO:0007669"/>
    <property type="project" value="TreeGrafter"/>
</dbReference>
<dbReference type="InterPro" id="IPR005576">
    <property type="entry name" value="Rpb7-like_N"/>
</dbReference>
<dbReference type="CDD" id="cd04329">
    <property type="entry name" value="RNAP_II_Rpb7_N"/>
    <property type="match status" value="1"/>
</dbReference>
<dbReference type="Proteomes" id="UP000660262">
    <property type="component" value="Unassembled WGS sequence"/>
</dbReference>
<comment type="similarity">
    <text evidence="2">Belongs to the eukaryotic RPB7/RPC8 RNA polymerase subunit family.</text>
</comment>
<accession>A0A830HGG9</accession>
<dbReference type="InterPro" id="IPR045113">
    <property type="entry name" value="Rpb7-like"/>
</dbReference>
<evidence type="ECO:0000256" key="3">
    <source>
        <dbReference type="ARBA" id="ARBA00022478"/>
    </source>
</evidence>
<evidence type="ECO:0000259" key="6">
    <source>
        <dbReference type="Pfam" id="PF00575"/>
    </source>
</evidence>
<dbReference type="EMBL" id="BNJQ01000008">
    <property type="protein sequence ID" value="GHP04870.1"/>
    <property type="molecule type" value="Genomic_DNA"/>
</dbReference>
<dbReference type="FunFam" id="2.40.50.140:FF:000043">
    <property type="entry name" value="DNA-directed RNA polymerase II subunit RPB7"/>
    <property type="match status" value="1"/>
</dbReference>
<evidence type="ECO:0000313" key="8">
    <source>
        <dbReference type="EMBL" id="GHP04870.1"/>
    </source>
</evidence>
<evidence type="ECO:0008006" key="10">
    <source>
        <dbReference type="Google" id="ProtNLM"/>
    </source>
</evidence>
<gene>
    <name evidence="8" type="ORF">PPROV_000362200</name>
</gene>
<dbReference type="Gene3D" id="2.40.50.140">
    <property type="entry name" value="Nucleic acid-binding proteins"/>
    <property type="match status" value="1"/>
</dbReference>
<organism evidence="8 9">
    <name type="scientific">Pycnococcus provasolii</name>
    <dbReference type="NCBI Taxonomy" id="41880"/>
    <lineage>
        <taxon>Eukaryota</taxon>
        <taxon>Viridiplantae</taxon>
        <taxon>Chlorophyta</taxon>
        <taxon>Pseudoscourfieldiophyceae</taxon>
        <taxon>Pseudoscourfieldiales</taxon>
        <taxon>Pycnococcaceae</taxon>
        <taxon>Pycnococcus</taxon>
    </lineage>
</organism>
<dbReference type="GO" id="GO:0006367">
    <property type="term" value="P:transcription initiation at RNA polymerase II promoter"/>
    <property type="evidence" value="ECO:0007669"/>
    <property type="project" value="TreeGrafter"/>
</dbReference>
<dbReference type="GO" id="GO:0060213">
    <property type="term" value="P:positive regulation of nuclear-transcribed mRNA poly(A) tail shortening"/>
    <property type="evidence" value="ECO:0007669"/>
    <property type="project" value="TreeGrafter"/>
</dbReference>
<name>A0A830HGG9_9CHLO</name>
<keyword evidence="4" id="KW-0804">Transcription</keyword>
<comment type="subcellular location">
    <subcellularLocation>
        <location evidence="1">Nucleus</location>
    </subcellularLocation>
</comment>
<dbReference type="SUPFAM" id="SSF50249">
    <property type="entry name" value="Nucleic acid-binding proteins"/>
    <property type="match status" value="1"/>
</dbReference>
<evidence type="ECO:0000259" key="7">
    <source>
        <dbReference type="Pfam" id="PF03876"/>
    </source>
</evidence>
<evidence type="ECO:0000256" key="2">
    <source>
        <dbReference type="ARBA" id="ARBA00009307"/>
    </source>
</evidence>
<dbReference type="Gene3D" id="3.30.1490.120">
    <property type="entry name" value="RNA polymerase Rpb7-like, N-terminal domain"/>
    <property type="match status" value="1"/>
</dbReference>
<feature type="domain" description="S1 motif" evidence="6">
    <location>
        <begin position="79"/>
        <end position="152"/>
    </location>
</feature>